<feature type="domain" description="Condensin-2 complex subunit H2 C-terminal" evidence="6">
    <location>
        <begin position="411"/>
        <end position="510"/>
    </location>
</feature>
<dbReference type="InterPro" id="IPR031737">
    <property type="entry name" value="CNDH2_C"/>
</dbReference>
<feature type="region of interest" description="Disordered" evidence="4">
    <location>
        <begin position="519"/>
        <end position="594"/>
    </location>
</feature>
<dbReference type="GO" id="GO:0010032">
    <property type="term" value="P:meiotic chromosome condensation"/>
    <property type="evidence" value="ECO:0007669"/>
    <property type="project" value="TreeGrafter"/>
</dbReference>
<dbReference type="GO" id="GO:0005634">
    <property type="term" value="C:nucleus"/>
    <property type="evidence" value="ECO:0007669"/>
    <property type="project" value="UniProtKB-SubCell"/>
</dbReference>
<feature type="compositionally biased region" description="Low complexity" evidence="4">
    <location>
        <begin position="552"/>
        <end position="562"/>
    </location>
</feature>
<dbReference type="GeneID" id="17289325"/>
<dbReference type="eggNOG" id="KOG2359">
    <property type="taxonomic scope" value="Eukaryota"/>
</dbReference>
<evidence type="ECO:0000256" key="4">
    <source>
        <dbReference type="SAM" id="MobiDB-lite"/>
    </source>
</evidence>
<dbReference type="EMBL" id="JH993181">
    <property type="protein sequence ID" value="EKX32603.1"/>
    <property type="molecule type" value="Genomic_DNA"/>
</dbReference>
<evidence type="ECO:0000313" key="9">
    <source>
        <dbReference type="Proteomes" id="UP000011087"/>
    </source>
</evidence>
<proteinExistence type="inferred from homology"/>
<evidence type="ECO:0000313" key="8">
    <source>
        <dbReference type="EnsemblProtists" id="EKX32603"/>
    </source>
</evidence>
<reference evidence="7 9" key="1">
    <citation type="journal article" date="2012" name="Nature">
        <title>Algal genomes reveal evolutionary mosaicism and the fate of nucleomorphs.</title>
        <authorList>
            <consortium name="DOE Joint Genome Institute"/>
            <person name="Curtis B.A."/>
            <person name="Tanifuji G."/>
            <person name="Burki F."/>
            <person name="Gruber A."/>
            <person name="Irimia M."/>
            <person name="Maruyama S."/>
            <person name="Arias M.C."/>
            <person name="Ball S.G."/>
            <person name="Gile G.H."/>
            <person name="Hirakawa Y."/>
            <person name="Hopkins J.F."/>
            <person name="Kuo A."/>
            <person name="Rensing S.A."/>
            <person name="Schmutz J."/>
            <person name="Symeonidi A."/>
            <person name="Elias M."/>
            <person name="Eveleigh R.J."/>
            <person name="Herman E.K."/>
            <person name="Klute M.J."/>
            <person name="Nakayama T."/>
            <person name="Obornik M."/>
            <person name="Reyes-Prieto A."/>
            <person name="Armbrust E.V."/>
            <person name="Aves S.J."/>
            <person name="Beiko R.G."/>
            <person name="Coutinho P."/>
            <person name="Dacks J.B."/>
            <person name="Durnford D.G."/>
            <person name="Fast N.M."/>
            <person name="Green B.R."/>
            <person name="Grisdale C.J."/>
            <person name="Hempel F."/>
            <person name="Henrissat B."/>
            <person name="Hoppner M.P."/>
            <person name="Ishida K."/>
            <person name="Kim E."/>
            <person name="Koreny L."/>
            <person name="Kroth P.G."/>
            <person name="Liu Y."/>
            <person name="Malik S.B."/>
            <person name="Maier U.G."/>
            <person name="McRose D."/>
            <person name="Mock T."/>
            <person name="Neilson J.A."/>
            <person name="Onodera N.T."/>
            <person name="Poole A.M."/>
            <person name="Pritham E.J."/>
            <person name="Richards T.A."/>
            <person name="Rocap G."/>
            <person name="Roy S.W."/>
            <person name="Sarai C."/>
            <person name="Schaack S."/>
            <person name="Shirato S."/>
            <person name="Slamovits C.H."/>
            <person name="Spencer D.F."/>
            <person name="Suzuki S."/>
            <person name="Worden A.Z."/>
            <person name="Zauner S."/>
            <person name="Barry K."/>
            <person name="Bell C."/>
            <person name="Bharti A.K."/>
            <person name="Crow J.A."/>
            <person name="Grimwood J."/>
            <person name="Kramer R."/>
            <person name="Lindquist E."/>
            <person name="Lucas S."/>
            <person name="Salamov A."/>
            <person name="McFadden G.I."/>
            <person name="Lane C.E."/>
            <person name="Keeling P.J."/>
            <person name="Gray M.W."/>
            <person name="Grigoriev I.V."/>
            <person name="Archibald J.M."/>
        </authorList>
    </citation>
    <scope>NUCLEOTIDE SEQUENCE</scope>
    <source>
        <strain evidence="7 9">CCMP2712</strain>
    </source>
</reference>
<reference evidence="8" key="3">
    <citation type="submission" date="2015-06" db="UniProtKB">
        <authorList>
            <consortium name="EnsemblProtists"/>
        </authorList>
    </citation>
    <scope>IDENTIFICATION</scope>
</reference>
<evidence type="ECO:0000256" key="1">
    <source>
        <dbReference type="ARBA" id="ARBA00004123"/>
    </source>
</evidence>
<feature type="domain" description="Condensin II complex subunit H2 N-terminal" evidence="5">
    <location>
        <begin position="21"/>
        <end position="133"/>
    </location>
</feature>
<evidence type="ECO:0000256" key="2">
    <source>
        <dbReference type="ARBA" id="ARBA00007844"/>
    </source>
</evidence>
<comment type="subcellular location">
    <subcellularLocation>
        <location evidence="1">Nucleus</location>
    </subcellularLocation>
</comment>
<dbReference type="EnsemblProtists" id="EKX32603">
    <property type="protein sequence ID" value="EKX32603"/>
    <property type="gene ID" value="GUITHDRAFT_148517"/>
</dbReference>
<evidence type="ECO:0000256" key="3">
    <source>
        <dbReference type="ARBA" id="ARBA00023242"/>
    </source>
</evidence>
<keyword evidence="3" id="KW-0539">Nucleus</keyword>
<evidence type="ECO:0008006" key="10">
    <source>
        <dbReference type="Google" id="ProtNLM"/>
    </source>
</evidence>
<dbReference type="AlphaFoldDB" id="L1I8P6"/>
<dbReference type="Pfam" id="PF06278">
    <property type="entry name" value="CNDH2_N"/>
    <property type="match status" value="1"/>
</dbReference>
<organism evidence="7">
    <name type="scientific">Guillardia theta (strain CCMP2712)</name>
    <name type="common">Cryptophyte</name>
    <dbReference type="NCBI Taxonomy" id="905079"/>
    <lineage>
        <taxon>Eukaryota</taxon>
        <taxon>Cryptophyceae</taxon>
        <taxon>Pyrenomonadales</taxon>
        <taxon>Geminigeraceae</taxon>
        <taxon>Guillardia</taxon>
    </lineage>
</organism>
<gene>
    <name evidence="7" type="ORF">GUITHDRAFT_148517</name>
</gene>
<dbReference type="KEGG" id="gtt:GUITHDRAFT_148517"/>
<reference evidence="9" key="2">
    <citation type="submission" date="2012-11" db="EMBL/GenBank/DDBJ databases">
        <authorList>
            <person name="Kuo A."/>
            <person name="Curtis B.A."/>
            <person name="Tanifuji G."/>
            <person name="Burki F."/>
            <person name="Gruber A."/>
            <person name="Irimia M."/>
            <person name="Maruyama S."/>
            <person name="Arias M.C."/>
            <person name="Ball S.G."/>
            <person name="Gile G.H."/>
            <person name="Hirakawa Y."/>
            <person name="Hopkins J.F."/>
            <person name="Rensing S.A."/>
            <person name="Schmutz J."/>
            <person name="Symeonidi A."/>
            <person name="Elias M."/>
            <person name="Eveleigh R.J."/>
            <person name="Herman E.K."/>
            <person name="Klute M.J."/>
            <person name="Nakayama T."/>
            <person name="Obornik M."/>
            <person name="Reyes-Prieto A."/>
            <person name="Armbrust E.V."/>
            <person name="Aves S.J."/>
            <person name="Beiko R.G."/>
            <person name="Coutinho P."/>
            <person name="Dacks J.B."/>
            <person name="Durnford D.G."/>
            <person name="Fast N.M."/>
            <person name="Green B.R."/>
            <person name="Grisdale C."/>
            <person name="Hempe F."/>
            <person name="Henrissat B."/>
            <person name="Hoppner M.P."/>
            <person name="Ishida K.-I."/>
            <person name="Kim E."/>
            <person name="Koreny L."/>
            <person name="Kroth P.G."/>
            <person name="Liu Y."/>
            <person name="Malik S.-B."/>
            <person name="Maier U.G."/>
            <person name="McRose D."/>
            <person name="Mock T."/>
            <person name="Neilson J.A."/>
            <person name="Onodera N.T."/>
            <person name="Poole A.M."/>
            <person name="Pritham E.J."/>
            <person name="Richards T.A."/>
            <person name="Rocap G."/>
            <person name="Roy S.W."/>
            <person name="Sarai C."/>
            <person name="Schaack S."/>
            <person name="Shirato S."/>
            <person name="Slamovits C.H."/>
            <person name="Spencer D.F."/>
            <person name="Suzuki S."/>
            <person name="Worden A.Z."/>
            <person name="Zauner S."/>
            <person name="Barry K."/>
            <person name="Bell C."/>
            <person name="Bharti A.K."/>
            <person name="Crow J.A."/>
            <person name="Grimwood J."/>
            <person name="Kramer R."/>
            <person name="Lindquist E."/>
            <person name="Lucas S."/>
            <person name="Salamov A."/>
            <person name="McFadden G.I."/>
            <person name="Lane C.E."/>
            <person name="Keeling P.J."/>
            <person name="Gray M.W."/>
            <person name="Grigoriev I.V."/>
            <person name="Archibald J.M."/>
        </authorList>
    </citation>
    <scope>NUCLEOTIDE SEQUENCE</scope>
    <source>
        <strain evidence="9">CCMP2712</strain>
    </source>
</reference>
<dbReference type="STRING" id="905079.L1I8P6"/>
<dbReference type="InterPro" id="IPR009378">
    <property type="entry name" value="H2_N"/>
</dbReference>
<protein>
    <recommendedName>
        <fullName evidence="10">Condensin-2 complex subunit H2</fullName>
    </recommendedName>
</protein>
<evidence type="ECO:0000259" key="6">
    <source>
        <dbReference type="Pfam" id="PF16858"/>
    </source>
</evidence>
<feature type="region of interest" description="Disordered" evidence="4">
    <location>
        <begin position="241"/>
        <end position="274"/>
    </location>
</feature>
<keyword evidence="9" id="KW-1185">Reference proteome</keyword>
<dbReference type="Proteomes" id="UP000011087">
    <property type="component" value="Unassembled WGS sequence"/>
</dbReference>
<dbReference type="PaxDb" id="55529-EKX32603"/>
<dbReference type="PANTHER" id="PTHR14324">
    <property type="entry name" value="CONDENSIN-2 COMPLEX SUBUNIT H2"/>
    <property type="match status" value="1"/>
</dbReference>
<dbReference type="OrthoDB" id="10038475at2759"/>
<dbReference type="RefSeq" id="XP_005819583.1">
    <property type="nucleotide sequence ID" value="XM_005819526.1"/>
</dbReference>
<dbReference type="OMA" id="FDPPEHK"/>
<evidence type="ECO:0000313" key="7">
    <source>
        <dbReference type="EMBL" id="EKX32603.1"/>
    </source>
</evidence>
<dbReference type="GO" id="GO:0051306">
    <property type="term" value="P:mitotic sister chromatid separation"/>
    <property type="evidence" value="ECO:0007669"/>
    <property type="project" value="TreeGrafter"/>
</dbReference>
<dbReference type="InterPro" id="IPR031739">
    <property type="entry name" value="Ncaph2"/>
</dbReference>
<feature type="compositionally biased region" description="Acidic residues" evidence="4">
    <location>
        <begin position="244"/>
        <end position="256"/>
    </location>
</feature>
<comment type="similarity">
    <text evidence="2">Belongs to the CND2 H2 (condensin-2 subunit 2) family.</text>
</comment>
<accession>L1I8P6</accession>
<dbReference type="HOGENOM" id="CLU_010569_0_0_1"/>
<dbReference type="GO" id="GO:0000796">
    <property type="term" value="C:condensin complex"/>
    <property type="evidence" value="ECO:0007669"/>
    <property type="project" value="TreeGrafter"/>
</dbReference>
<dbReference type="GO" id="GO:0003682">
    <property type="term" value="F:chromatin binding"/>
    <property type="evidence" value="ECO:0007669"/>
    <property type="project" value="TreeGrafter"/>
</dbReference>
<dbReference type="Pfam" id="PF16858">
    <property type="entry name" value="CNDH2_C"/>
    <property type="match status" value="1"/>
</dbReference>
<dbReference type="PANTHER" id="PTHR14324:SF3">
    <property type="entry name" value="CONDENSIN-2 COMPLEX SUBUNIT H2"/>
    <property type="match status" value="1"/>
</dbReference>
<name>L1I8P6_GUITC</name>
<sequence>MRGSERDKTSLSEQDQSMSGRFKHLLEPIRDLASNWNVDIAHDLEEYLNELEMLQISLDGGNTIMNFAEAALLIQGSTCVYSRKVEYLHRLVFAVLEIITDRQQKRKDDAEEEENEPEKCFADEVQFIALDDIREAKSSAIDLVEAEDDGENVKSNQNSMLLMLSLDVDNENPDPNKDLRLSTATVHSSGALLLDSSMQGILDNKLERSLEVEKLRSEEKAFNDPNITNIAKDQTVDFDVNFDHEDEGDDDDDGYEDAAGGMEGMQGWKAEDDRKTARGHRVEEASDPWRMLVDLWSYQTRSLKLPFFHEFSKKLQLLEVEEDEYDMVDLPAAGEKPLEYEDMCGGVDDDDDGDGGWDNDFVNGEDSCPFAGNGDVGTEEGPETFSAALHKKATQEPDIEFHDDLTYEQMCKVREWQSKVEPKLQEEDKRPAFDIHSYGETVKGRVAREVKAVEEVVPFENIVHGMSRFDVCRTFLATLQLVNDGNLSITPSSRGSIDVQLLCEESKHKTMVESYMAPSIASAKKKKQKPAQGPLLDPPRMEALVEEVGGATQQSQQSTQLKQKNEDEVVEEEVEPRKKTRGRGKENARSAFAS</sequence>
<evidence type="ECO:0000259" key="5">
    <source>
        <dbReference type="Pfam" id="PF06278"/>
    </source>
</evidence>